<name>K9VTG9_9CYAN</name>
<gene>
    <name evidence="1" type="ORF">Osc7112_6362</name>
</gene>
<sequence length="30" mass="3382">MINLWFSWFLQSAIGIVAIWSLAHAHSGKP</sequence>
<dbReference type="KEGG" id="oni:Osc7112_6362"/>
<dbReference type="Proteomes" id="UP000010478">
    <property type="component" value="Plasmid pOSC7112.01"/>
</dbReference>
<protein>
    <submittedName>
        <fullName evidence="1">Uncharacterized protein</fullName>
    </submittedName>
</protein>
<evidence type="ECO:0000313" key="1">
    <source>
        <dbReference type="EMBL" id="AFZ10520.1"/>
    </source>
</evidence>
<organism evidence="1 2">
    <name type="scientific">Phormidium nigroviride PCC 7112</name>
    <dbReference type="NCBI Taxonomy" id="179408"/>
    <lineage>
        <taxon>Bacteria</taxon>
        <taxon>Bacillati</taxon>
        <taxon>Cyanobacteriota</taxon>
        <taxon>Cyanophyceae</taxon>
        <taxon>Oscillatoriophycideae</taxon>
        <taxon>Oscillatoriales</taxon>
        <taxon>Oscillatoriaceae</taxon>
        <taxon>Phormidium</taxon>
    </lineage>
</organism>
<reference evidence="1 2" key="1">
    <citation type="submission" date="2012-05" db="EMBL/GenBank/DDBJ databases">
        <title>Finished plasmid 1 of genome of Oscillatoria sp. PCC 7112.</title>
        <authorList>
            <consortium name="US DOE Joint Genome Institute"/>
            <person name="Gugger M."/>
            <person name="Coursin T."/>
            <person name="Rippka R."/>
            <person name="Tandeau De Marsac N."/>
            <person name="Huntemann M."/>
            <person name="Wei C.-L."/>
            <person name="Han J."/>
            <person name="Detter J.C."/>
            <person name="Han C."/>
            <person name="Tapia R."/>
            <person name="Davenport K."/>
            <person name="Daligault H."/>
            <person name="Erkkila T."/>
            <person name="Gu W."/>
            <person name="Munk A.C.C."/>
            <person name="Teshima H."/>
            <person name="Xu Y."/>
            <person name="Chain P."/>
            <person name="Chen A."/>
            <person name="Krypides N."/>
            <person name="Mavromatis K."/>
            <person name="Markowitz V."/>
            <person name="Szeto E."/>
            <person name="Ivanova N."/>
            <person name="Mikhailova N."/>
            <person name="Ovchinnikova G."/>
            <person name="Pagani I."/>
            <person name="Pati A."/>
            <person name="Goodwin L."/>
            <person name="Peters L."/>
            <person name="Pitluck S."/>
            <person name="Woyke T."/>
            <person name="Kerfeld C."/>
        </authorList>
    </citation>
    <scope>NUCLEOTIDE SEQUENCE [LARGE SCALE GENOMIC DNA]</scope>
    <source>
        <strain evidence="1 2">PCC 7112</strain>
        <plasmid evidence="1 2">pOSC7112.01</plasmid>
    </source>
</reference>
<keyword evidence="1" id="KW-0614">Plasmid</keyword>
<evidence type="ECO:0000313" key="2">
    <source>
        <dbReference type="Proteomes" id="UP000010478"/>
    </source>
</evidence>
<accession>K9VTG9</accession>
<dbReference type="AlphaFoldDB" id="K9VTG9"/>
<keyword evidence="2" id="KW-1185">Reference proteome</keyword>
<geneLocation type="plasmid" evidence="1 2">
    <name>pOSC7112.01</name>
</geneLocation>
<proteinExistence type="predicted"/>
<dbReference type="HOGENOM" id="CLU_3404618_0_0_3"/>
<dbReference type="EMBL" id="CP003615">
    <property type="protein sequence ID" value="AFZ10520.1"/>
    <property type="molecule type" value="Genomic_DNA"/>
</dbReference>